<proteinExistence type="predicted"/>
<dbReference type="GO" id="GO:0042048">
    <property type="term" value="P:olfactory behavior"/>
    <property type="evidence" value="ECO:0007669"/>
    <property type="project" value="TreeGrafter"/>
</dbReference>
<dbReference type="OrthoDB" id="5854121at2759"/>
<evidence type="ECO:0000313" key="2">
    <source>
        <dbReference type="EMBL" id="VDK43490.1"/>
    </source>
</evidence>
<evidence type="ECO:0000313" key="4">
    <source>
        <dbReference type="WBParaSite" id="ASIM_0001115001-mRNA-1"/>
    </source>
</evidence>
<protein>
    <submittedName>
        <fullName evidence="2 4">Uncharacterized protein</fullName>
    </submittedName>
</protein>
<dbReference type="AlphaFoldDB" id="A0A0M3JT19"/>
<dbReference type="InterPro" id="IPR010558">
    <property type="entry name" value="Ly-6-related"/>
</dbReference>
<reference evidence="4" key="1">
    <citation type="submission" date="2017-02" db="UniProtKB">
        <authorList>
            <consortium name="WormBaseParasite"/>
        </authorList>
    </citation>
    <scope>IDENTIFICATION</scope>
</reference>
<dbReference type="Proteomes" id="UP000267096">
    <property type="component" value="Unassembled WGS sequence"/>
</dbReference>
<dbReference type="WBParaSite" id="ASIM_0001115001-mRNA-1">
    <property type="protein sequence ID" value="ASIM_0001115001-mRNA-1"/>
    <property type="gene ID" value="ASIM_0001115001"/>
</dbReference>
<dbReference type="GO" id="GO:0043025">
    <property type="term" value="C:neuronal cell body"/>
    <property type="evidence" value="ECO:0007669"/>
    <property type="project" value="TreeGrafter"/>
</dbReference>
<keyword evidence="1" id="KW-0812">Transmembrane</keyword>
<evidence type="ECO:0000313" key="3">
    <source>
        <dbReference type="Proteomes" id="UP000267096"/>
    </source>
</evidence>
<dbReference type="PANTHER" id="PTHR34722">
    <property type="entry name" value="HOMOLOG OF ODR-2 (TWO)-RELATED"/>
    <property type="match status" value="1"/>
</dbReference>
<name>A0A0M3JT19_ANISI</name>
<accession>A0A0M3JT19</accession>
<dbReference type="PANTHER" id="PTHR34722:SF4">
    <property type="entry name" value="HOMOLOG OF ODR-2 (TWO)-RELATED"/>
    <property type="match status" value="1"/>
</dbReference>
<dbReference type="Pfam" id="PF06579">
    <property type="entry name" value="Ly-6_related"/>
    <property type="match status" value="1"/>
</dbReference>
<keyword evidence="1" id="KW-1133">Transmembrane helix</keyword>
<evidence type="ECO:0000256" key="1">
    <source>
        <dbReference type="SAM" id="Phobius"/>
    </source>
</evidence>
<dbReference type="EMBL" id="UYRR01031013">
    <property type="protein sequence ID" value="VDK43490.1"/>
    <property type="molecule type" value="Genomic_DNA"/>
</dbReference>
<feature type="transmembrane region" description="Helical" evidence="1">
    <location>
        <begin position="163"/>
        <end position="187"/>
    </location>
</feature>
<dbReference type="GO" id="GO:1990834">
    <property type="term" value="P:response to odorant"/>
    <property type="evidence" value="ECO:0007669"/>
    <property type="project" value="TreeGrafter"/>
</dbReference>
<keyword evidence="1" id="KW-0472">Membrane</keyword>
<organism evidence="4">
    <name type="scientific">Anisakis simplex</name>
    <name type="common">Herring worm</name>
    <dbReference type="NCBI Taxonomy" id="6269"/>
    <lineage>
        <taxon>Eukaryota</taxon>
        <taxon>Metazoa</taxon>
        <taxon>Ecdysozoa</taxon>
        <taxon>Nematoda</taxon>
        <taxon>Chromadorea</taxon>
        <taxon>Rhabditida</taxon>
        <taxon>Spirurina</taxon>
        <taxon>Ascaridomorpha</taxon>
        <taxon>Ascaridoidea</taxon>
        <taxon>Anisakidae</taxon>
        <taxon>Anisakis</taxon>
        <taxon>Anisakis simplex complex</taxon>
    </lineage>
</organism>
<reference evidence="2 3" key="2">
    <citation type="submission" date="2018-11" db="EMBL/GenBank/DDBJ databases">
        <authorList>
            <consortium name="Pathogen Informatics"/>
        </authorList>
    </citation>
    <scope>NUCLEOTIDE SEQUENCE [LARGE SCALE GENOMIC DNA]</scope>
</reference>
<keyword evidence="3" id="KW-1185">Reference proteome</keyword>
<sequence length="192" mass="21276">MSKAFQKHWSFLEQIYYRPVNFTDQCYSMPSNVHIGIIPCPHSMCVTVVEPRILAGHHVGNNVIRGCFSSVFRYGQTLPKTHGAPVLDTACSRMPAHRLLPLHLAQRSSNRTVELCWCIGQLCNDYPSATSGANTAMKSSATLPLISLIASINTQLPRSLDTVLIIVSFVRLLPLRVFLSILITALMRSSLP</sequence>
<dbReference type="GO" id="GO:0030424">
    <property type="term" value="C:axon"/>
    <property type="evidence" value="ECO:0007669"/>
    <property type="project" value="TreeGrafter"/>
</dbReference>
<gene>
    <name evidence="2" type="ORF">ASIM_LOCUS10708</name>
</gene>